<dbReference type="PANTHER" id="PTHR35041">
    <property type="entry name" value="MEDIATOR OF RNA POLYMERASE II TRANSCRIPTION SUBUNIT 1"/>
    <property type="match status" value="1"/>
</dbReference>
<evidence type="ECO:0000313" key="3">
    <source>
        <dbReference type="EMBL" id="KAF2744187.1"/>
    </source>
</evidence>
<feature type="region of interest" description="Disordered" evidence="1">
    <location>
        <begin position="538"/>
        <end position="558"/>
    </location>
</feature>
<dbReference type="AlphaFoldDB" id="A0A6A6V4R2"/>
<name>A0A6A6V4R2_9PLEO</name>
<evidence type="ECO:0000256" key="1">
    <source>
        <dbReference type="SAM" id="MobiDB-lite"/>
    </source>
</evidence>
<dbReference type="Proteomes" id="UP000799440">
    <property type="component" value="Unassembled WGS sequence"/>
</dbReference>
<dbReference type="PANTHER" id="PTHR35041:SF3">
    <property type="entry name" value="FORMYLMETHIONINE DEFORMYLASE-LIKE PROTEIN"/>
    <property type="match status" value="1"/>
</dbReference>
<dbReference type="EMBL" id="MU006590">
    <property type="protein sequence ID" value="KAF2744187.1"/>
    <property type="molecule type" value="Genomic_DNA"/>
</dbReference>
<sequence>MRINDDRVTSILGHRLKGSIASRTGHPCAMADAVVQARNDGFSILAGVFAAIGHHLFYNSLDGKPADDQLKKVRYAALTAELRTTYLETRCSSLATINFTREGDYDFRTSSPPGFSLAFYNSTDVDGVQEDWFDYYDQPSKNARRLALTSVYLRRPGSHPDAAFNACGEGWNCTYELYFRGPGYKCDQVANGDEDSLDLKDAPFDTRELAPRGKAIYKAAVDLNDYANPQIETGTDGQPKQGPPYPDLLGVLQSEPVLWIGYSANTSVPYEKSSSYAETWVNVHEPKILKCVLHHTDYVFDIHYTDQIQEPLIDIYVREDPNKPGSFVSSPSINYIRPDIDPPAYKIAAAYHALGSLLRDFLRGEIIYTHYYKLTMSDISQSRLLDPVTSYPVPDFGEAIQGMFEDMLITLLSEPNLEVSHTMSAPCRKSRTTNVYVYHWEGLWAGYTTAVCISFLFLLVGAWSMYQNGVASDTAFSRIVVTTRNPMLDRLSSGACLGNVLKELKETKLRFGHCCYGTAEEVKSIVNKGKYAGLRARQPGSSREKEALLRSGGHNEML</sequence>
<keyword evidence="2" id="KW-0472">Membrane</keyword>
<gene>
    <name evidence="3" type="ORF">M011DRAFT_496378</name>
</gene>
<evidence type="ECO:0000256" key="2">
    <source>
        <dbReference type="SAM" id="Phobius"/>
    </source>
</evidence>
<protein>
    <submittedName>
        <fullName evidence="3">Uncharacterized protein</fullName>
    </submittedName>
</protein>
<proteinExistence type="predicted"/>
<feature type="transmembrane region" description="Helical" evidence="2">
    <location>
        <begin position="444"/>
        <end position="466"/>
    </location>
</feature>
<evidence type="ECO:0000313" key="4">
    <source>
        <dbReference type="Proteomes" id="UP000799440"/>
    </source>
</evidence>
<reference evidence="3" key="1">
    <citation type="journal article" date="2020" name="Stud. Mycol.">
        <title>101 Dothideomycetes genomes: a test case for predicting lifestyles and emergence of pathogens.</title>
        <authorList>
            <person name="Haridas S."/>
            <person name="Albert R."/>
            <person name="Binder M."/>
            <person name="Bloem J."/>
            <person name="Labutti K."/>
            <person name="Salamov A."/>
            <person name="Andreopoulos B."/>
            <person name="Baker S."/>
            <person name="Barry K."/>
            <person name="Bills G."/>
            <person name="Bluhm B."/>
            <person name="Cannon C."/>
            <person name="Castanera R."/>
            <person name="Culley D."/>
            <person name="Daum C."/>
            <person name="Ezra D."/>
            <person name="Gonzalez J."/>
            <person name="Henrissat B."/>
            <person name="Kuo A."/>
            <person name="Liang C."/>
            <person name="Lipzen A."/>
            <person name="Lutzoni F."/>
            <person name="Magnuson J."/>
            <person name="Mondo S."/>
            <person name="Nolan M."/>
            <person name="Ohm R."/>
            <person name="Pangilinan J."/>
            <person name="Park H.-J."/>
            <person name="Ramirez L."/>
            <person name="Alfaro M."/>
            <person name="Sun H."/>
            <person name="Tritt A."/>
            <person name="Yoshinaga Y."/>
            <person name="Zwiers L.-H."/>
            <person name="Turgeon B."/>
            <person name="Goodwin S."/>
            <person name="Spatafora J."/>
            <person name="Crous P."/>
            <person name="Grigoriev I."/>
        </authorList>
    </citation>
    <scope>NUCLEOTIDE SEQUENCE</scope>
    <source>
        <strain evidence="3">CBS 119925</strain>
    </source>
</reference>
<organism evidence="3 4">
    <name type="scientific">Sporormia fimetaria CBS 119925</name>
    <dbReference type="NCBI Taxonomy" id="1340428"/>
    <lineage>
        <taxon>Eukaryota</taxon>
        <taxon>Fungi</taxon>
        <taxon>Dikarya</taxon>
        <taxon>Ascomycota</taxon>
        <taxon>Pezizomycotina</taxon>
        <taxon>Dothideomycetes</taxon>
        <taxon>Pleosporomycetidae</taxon>
        <taxon>Pleosporales</taxon>
        <taxon>Sporormiaceae</taxon>
        <taxon>Sporormia</taxon>
    </lineage>
</organism>
<keyword evidence="2" id="KW-1133">Transmembrane helix</keyword>
<keyword evidence="4" id="KW-1185">Reference proteome</keyword>
<keyword evidence="2" id="KW-0812">Transmembrane</keyword>
<accession>A0A6A6V4R2</accession>
<dbReference type="OrthoDB" id="5340195at2759"/>